<name>A0A835CJB9_9FABA</name>
<accession>A0A835CJB9</accession>
<dbReference type="Proteomes" id="UP000634136">
    <property type="component" value="Unassembled WGS sequence"/>
</dbReference>
<proteinExistence type="predicted"/>
<gene>
    <name evidence="1" type="ORF">G2W53_000266</name>
</gene>
<sequence length="25" mass="2832">MGSWAVVTCVRIRDTVLGLKQELEQ</sequence>
<evidence type="ECO:0000313" key="2">
    <source>
        <dbReference type="Proteomes" id="UP000634136"/>
    </source>
</evidence>
<dbReference type="EMBL" id="JAAIUW010000001">
    <property type="protein sequence ID" value="KAF7843361.1"/>
    <property type="molecule type" value="Genomic_DNA"/>
</dbReference>
<organism evidence="1 2">
    <name type="scientific">Senna tora</name>
    <dbReference type="NCBI Taxonomy" id="362788"/>
    <lineage>
        <taxon>Eukaryota</taxon>
        <taxon>Viridiplantae</taxon>
        <taxon>Streptophyta</taxon>
        <taxon>Embryophyta</taxon>
        <taxon>Tracheophyta</taxon>
        <taxon>Spermatophyta</taxon>
        <taxon>Magnoliopsida</taxon>
        <taxon>eudicotyledons</taxon>
        <taxon>Gunneridae</taxon>
        <taxon>Pentapetalae</taxon>
        <taxon>rosids</taxon>
        <taxon>fabids</taxon>
        <taxon>Fabales</taxon>
        <taxon>Fabaceae</taxon>
        <taxon>Caesalpinioideae</taxon>
        <taxon>Cassia clade</taxon>
        <taxon>Senna</taxon>
    </lineage>
</organism>
<evidence type="ECO:0000313" key="1">
    <source>
        <dbReference type="EMBL" id="KAF7843361.1"/>
    </source>
</evidence>
<comment type="caution">
    <text evidence="1">The sequence shown here is derived from an EMBL/GenBank/DDBJ whole genome shotgun (WGS) entry which is preliminary data.</text>
</comment>
<dbReference type="AlphaFoldDB" id="A0A835CJB9"/>
<reference evidence="1" key="1">
    <citation type="submission" date="2020-09" db="EMBL/GenBank/DDBJ databases">
        <title>Genome-Enabled Discovery of Anthraquinone Biosynthesis in Senna tora.</title>
        <authorList>
            <person name="Kang S.-H."/>
            <person name="Pandey R.P."/>
            <person name="Lee C.-M."/>
            <person name="Sim J.-S."/>
            <person name="Jeong J.-T."/>
            <person name="Choi B.-S."/>
            <person name="Jung M."/>
            <person name="Ginzburg D."/>
            <person name="Zhao K."/>
            <person name="Won S.Y."/>
            <person name="Oh T.-J."/>
            <person name="Yu Y."/>
            <person name="Kim N.-H."/>
            <person name="Lee O.R."/>
            <person name="Lee T.-H."/>
            <person name="Bashyal P."/>
            <person name="Kim T.-S."/>
            <person name="Lee W.-H."/>
            <person name="Kawkins C."/>
            <person name="Kim C.-K."/>
            <person name="Kim J.S."/>
            <person name="Ahn B.O."/>
            <person name="Rhee S.Y."/>
            <person name="Sohng J.K."/>
        </authorList>
    </citation>
    <scope>NUCLEOTIDE SEQUENCE</scope>
    <source>
        <tissue evidence="1">Leaf</tissue>
    </source>
</reference>
<protein>
    <submittedName>
        <fullName evidence="1">Uncharacterized protein</fullName>
    </submittedName>
</protein>
<keyword evidence="2" id="KW-1185">Reference proteome</keyword>